<reference evidence="1 2" key="1">
    <citation type="journal article" date="2022" name="Hortic Res">
        <title>A haplotype resolved chromosomal level avocado genome allows analysis of novel avocado genes.</title>
        <authorList>
            <person name="Nath O."/>
            <person name="Fletcher S.J."/>
            <person name="Hayward A."/>
            <person name="Shaw L.M."/>
            <person name="Masouleh A.K."/>
            <person name="Furtado A."/>
            <person name="Henry R.J."/>
            <person name="Mitter N."/>
        </authorList>
    </citation>
    <scope>NUCLEOTIDE SEQUENCE [LARGE SCALE GENOMIC DNA]</scope>
    <source>
        <strain evidence="2">cv. Hass</strain>
    </source>
</reference>
<name>A0ACC2MW10_PERAE</name>
<gene>
    <name evidence="1" type="ORF">MRB53_002641</name>
</gene>
<dbReference type="EMBL" id="CM056809">
    <property type="protein sequence ID" value="KAJ8649618.1"/>
    <property type="molecule type" value="Genomic_DNA"/>
</dbReference>
<sequence>MLSSNGIGVMAVAAVSGSVVLIVLQMHRRMVLEFMKKLESELGEKTYQPKKKVRFAADVIEPSSNNKEYRNRRSAKFSANYNKLAATV</sequence>
<evidence type="ECO:0000313" key="1">
    <source>
        <dbReference type="EMBL" id="KAJ8649618.1"/>
    </source>
</evidence>
<comment type="caution">
    <text evidence="1">The sequence shown here is derived from an EMBL/GenBank/DDBJ whole genome shotgun (WGS) entry which is preliminary data.</text>
</comment>
<protein>
    <submittedName>
        <fullName evidence="1">Uncharacterized protein</fullName>
    </submittedName>
</protein>
<dbReference type="Proteomes" id="UP001234297">
    <property type="component" value="Chromosome 1"/>
</dbReference>
<organism evidence="1 2">
    <name type="scientific">Persea americana</name>
    <name type="common">Avocado</name>
    <dbReference type="NCBI Taxonomy" id="3435"/>
    <lineage>
        <taxon>Eukaryota</taxon>
        <taxon>Viridiplantae</taxon>
        <taxon>Streptophyta</taxon>
        <taxon>Embryophyta</taxon>
        <taxon>Tracheophyta</taxon>
        <taxon>Spermatophyta</taxon>
        <taxon>Magnoliopsida</taxon>
        <taxon>Magnoliidae</taxon>
        <taxon>Laurales</taxon>
        <taxon>Lauraceae</taxon>
        <taxon>Persea</taxon>
    </lineage>
</organism>
<evidence type="ECO:0000313" key="2">
    <source>
        <dbReference type="Proteomes" id="UP001234297"/>
    </source>
</evidence>
<accession>A0ACC2MW10</accession>
<keyword evidence="2" id="KW-1185">Reference proteome</keyword>
<proteinExistence type="predicted"/>